<organism evidence="3 4">
    <name type="scientific">Pleodorina starrii</name>
    <dbReference type="NCBI Taxonomy" id="330485"/>
    <lineage>
        <taxon>Eukaryota</taxon>
        <taxon>Viridiplantae</taxon>
        <taxon>Chlorophyta</taxon>
        <taxon>core chlorophytes</taxon>
        <taxon>Chlorophyceae</taxon>
        <taxon>CS clade</taxon>
        <taxon>Chlamydomonadales</taxon>
        <taxon>Volvocaceae</taxon>
        <taxon>Pleodorina</taxon>
    </lineage>
</organism>
<dbReference type="Gene3D" id="3.80.10.10">
    <property type="entry name" value="Ribonuclease Inhibitor"/>
    <property type="match status" value="2"/>
</dbReference>
<dbReference type="InterPro" id="IPR001611">
    <property type="entry name" value="Leu-rich_rpt"/>
</dbReference>
<feature type="region of interest" description="Disordered" evidence="2">
    <location>
        <begin position="502"/>
        <end position="523"/>
    </location>
</feature>
<dbReference type="EMBL" id="BRXU01000055">
    <property type="protein sequence ID" value="GLC61910.1"/>
    <property type="molecule type" value="Genomic_DNA"/>
</dbReference>
<feature type="compositionally biased region" description="Basic residues" evidence="2">
    <location>
        <begin position="81"/>
        <end position="94"/>
    </location>
</feature>
<evidence type="ECO:0000313" key="3">
    <source>
        <dbReference type="EMBL" id="GLC61910.1"/>
    </source>
</evidence>
<feature type="region of interest" description="Disordered" evidence="2">
    <location>
        <begin position="381"/>
        <end position="434"/>
    </location>
</feature>
<dbReference type="GO" id="GO:0005930">
    <property type="term" value="C:axoneme"/>
    <property type="evidence" value="ECO:0007669"/>
    <property type="project" value="UniProtKB-SubCell"/>
</dbReference>
<dbReference type="Proteomes" id="UP001165080">
    <property type="component" value="Unassembled WGS sequence"/>
</dbReference>
<keyword evidence="4" id="KW-1185">Reference proteome</keyword>
<comment type="caution">
    <text evidence="3">The sequence shown here is derived from an EMBL/GenBank/DDBJ whole genome shotgun (WGS) entry which is preliminary data.</text>
</comment>
<name>A0A9W6C1T5_9CHLO</name>
<feature type="compositionally biased region" description="Low complexity" evidence="2">
    <location>
        <begin position="121"/>
        <end position="130"/>
    </location>
</feature>
<feature type="compositionally biased region" description="Polar residues" evidence="2">
    <location>
        <begin position="95"/>
        <end position="112"/>
    </location>
</feature>
<feature type="region of interest" description="Disordered" evidence="2">
    <location>
        <begin position="66"/>
        <end position="153"/>
    </location>
</feature>
<sequence>MRPGEMSSPKKTVHLPDNLETSPRAQDTSTSCLTRQNSVGNLSRLVRDVSPEVVSMWRDPAYRGEQVTDAPSTSASVGHHQQQHQRAGQRRKQPRAQQQEASPGRQGPSNFTRFPEIPLKPRSLPASPAGPARPPRHHGPGSGTHLGRPSASFTGMGLPPFIAGATVAGPLTANPALKPANSNNTAVAAAALFAVSAGQTITAASIAYTAGNGTILPVTTVASGAAVAAGGSAGSTPEAPLLAAAPPLAAAGAVGGGGLQPQASVTVRGISGSGDGLGIVNPEDDGGGAAAAAAGGGAGGGGAGELLSVDAPWTEDDRLRSRLVSLPNIVCRSANGDVFLVDLGNVQAMLHKRELGEEGLAILNRLTPSLAHSIGGIYAAGGSGSGDGTTSPTGRRSRRRRLAQGRRVVSIHAPDADDGAGGGGQTTPRDQSFRSFNRIASLAPRRAGGAAAAAAAAALNRSGLSTAMSTVERDPLMEAELERHIAATDELVEQRRQQLQEDWRRSRTTAANPAAAAKEQEEERRATAIDFAVQRFVPRRLALMALNMPPDVGLGAAAAAAAAAAGGGTEGETKGDGEGGSGAAASAHESVAESKADVGVFGSNFKMPVQAQHWKQLQAGMGRLYDKMPFMANWASTIKKLHRDEHGGIGWDGLIHGVDELYVKGREEHQGTNIYVLKCHELGVTPSTQVIQQLSSPDANMSHCHLGRQGAAALRHALSANVTITHLNLQDNHLDATGLESILAGLYSGTMAKQPRARKLLEKRIQNAASSLASAVNSLASGASAALTSALTSAAAIPPGISAPPSTIPVPAAAPAAVTFAGTGGPRSPAAANPAAVVAAARLAAPLTAPPPPRRGVPGDLTVRLIPAHLAREQEQRRLAEEERQRQHEEESLRAQISVQESGGMDAPEWLRMINEHSRHPIEGGRERGISLILGSDHSAGTAAAAAAHLPARKVVGPAPAPAAHRLTCAITSLDLSNNPLGINGVRALADLLDPTVTPYQFVKQLLLDKCGIPEGGGRALAMALSRGNTRLAVLGLSNNALGNGTAAMFGEVLALPSGLEDLDLSWNQIKSEGARALAEGISQNNTLTRLNLSWNGLENPGVQALGSMLLRNESLTSLDLTNTRMGAEACLVLAEGIRGNHTLEALILNGNSVGDDGARFLMDAIKANNSLRYLGLQGTNMSTAARGNSQAASFNPLSPDGSYELNLETPTDRAVALQLCQMDAAAAADLLKNIRLGDKNIASCKSMHWPDCLPVSGIMTFDFVTRRVSKVIGVMETKKFMALAAQCGSTAMGDKEKLALVE</sequence>
<gene>
    <name evidence="3" type="primary">PLESTBF000938</name>
    <name evidence="3" type="ORF">PLESTB_001818300</name>
</gene>
<evidence type="ECO:0000256" key="1">
    <source>
        <dbReference type="ARBA" id="ARBA00004430"/>
    </source>
</evidence>
<evidence type="ECO:0000256" key="2">
    <source>
        <dbReference type="SAM" id="MobiDB-lite"/>
    </source>
</evidence>
<feature type="compositionally biased region" description="Basic residues" evidence="2">
    <location>
        <begin position="395"/>
        <end position="404"/>
    </location>
</feature>
<dbReference type="PANTHER" id="PTHR24114:SF2">
    <property type="entry name" value="F-BOX DOMAIN-CONTAINING PROTEIN-RELATED"/>
    <property type="match status" value="1"/>
</dbReference>
<evidence type="ECO:0000313" key="4">
    <source>
        <dbReference type="Proteomes" id="UP001165080"/>
    </source>
</evidence>
<feature type="region of interest" description="Disordered" evidence="2">
    <location>
        <begin position="1"/>
        <end position="40"/>
    </location>
</feature>
<dbReference type="Pfam" id="PF13516">
    <property type="entry name" value="LRR_6"/>
    <property type="match status" value="5"/>
</dbReference>
<feature type="compositionally biased region" description="Basic and acidic residues" evidence="2">
    <location>
        <begin position="875"/>
        <end position="893"/>
    </location>
</feature>
<reference evidence="3 4" key="1">
    <citation type="journal article" date="2023" name="Commun. Biol.">
        <title>Reorganization of the ancestral sex-determining regions during the evolution of trioecy in Pleodorina starrii.</title>
        <authorList>
            <person name="Takahashi K."/>
            <person name="Suzuki S."/>
            <person name="Kawai-Toyooka H."/>
            <person name="Yamamoto K."/>
            <person name="Hamaji T."/>
            <person name="Ootsuki R."/>
            <person name="Yamaguchi H."/>
            <person name="Kawachi M."/>
            <person name="Higashiyama T."/>
            <person name="Nozaki H."/>
        </authorList>
    </citation>
    <scope>NUCLEOTIDE SEQUENCE [LARGE SCALE GENOMIC DNA]</scope>
    <source>
        <strain evidence="3 4">NIES-4479</strain>
    </source>
</reference>
<comment type="subcellular location">
    <subcellularLocation>
        <location evidence="1">Cytoplasm</location>
        <location evidence="1">Cytoskeleton</location>
        <location evidence="1">Cilium axoneme</location>
    </subcellularLocation>
</comment>
<dbReference type="SUPFAM" id="SSF52047">
    <property type="entry name" value="RNI-like"/>
    <property type="match status" value="2"/>
</dbReference>
<protein>
    <submittedName>
        <fullName evidence="3">Uncharacterized protein</fullName>
    </submittedName>
</protein>
<accession>A0A9W6C1T5</accession>
<dbReference type="InterPro" id="IPR052394">
    <property type="entry name" value="LRR-containing"/>
</dbReference>
<dbReference type="InterPro" id="IPR032675">
    <property type="entry name" value="LRR_dom_sf"/>
</dbReference>
<dbReference type="PANTHER" id="PTHR24114">
    <property type="entry name" value="LEUCINE RICH REPEAT FAMILY PROTEIN"/>
    <property type="match status" value="1"/>
</dbReference>
<feature type="region of interest" description="Disordered" evidence="2">
    <location>
        <begin position="875"/>
        <end position="895"/>
    </location>
</feature>
<dbReference type="SMART" id="SM00368">
    <property type="entry name" value="LRR_RI"/>
    <property type="match status" value="8"/>
</dbReference>
<feature type="compositionally biased region" description="Polar residues" evidence="2">
    <location>
        <begin position="19"/>
        <end position="40"/>
    </location>
</feature>
<proteinExistence type="predicted"/>
<feature type="compositionally biased region" description="Low complexity" evidence="2">
    <location>
        <begin position="508"/>
        <end position="517"/>
    </location>
</feature>
<feature type="non-terminal residue" evidence="3">
    <location>
        <position position="1"/>
    </location>
</feature>
<feature type="region of interest" description="Disordered" evidence="2">
    <location>
        <begin position="567"/>
        <end position="588"/>
    </location>
</feature>